<evidence type="ECO:0000313" key="10">
    <source>
        <dbReference type="Proteomes" id="UP000091929"/>
    </source>
</evidence>
<dbReference type="GO" id="GO:0003899">
    <property type="term" value="F:DNA-directed RNA polymerase activity"/>
    <property type="evidence" value="ECO:0007669"/>
    <property type="project" value="UniProtKB-UniRule"/>
</dbReference>
<dbReference type="SUPFAM" id="SSF56553">
    <property type="entry name" value="Insert subdomain of RNA polymerase alpha subunit"/>
    <property type="match status" value="1"/>
</dbReference>
<dbReference type="CDD" id="cd07030">
    <property type="entry name" value="RNAP_D"/>
    <property type="match status" value="1"/>
</dbReference>
<keyword evidence="5" id="KW-0003">3Fe-4S</keyword>
<dbReference type="EMBL" id="LNGE01000077">
    <property type="protein sequence ID" value="KYC44334.1"/>
    <property type="molecule type" value="Genomic_DNA"/>
</dbReference>
<keyword evidence="3 5" id="KW-0804">Transcription</keyword>
<dbReference type="SUPFAM" id="SSF55257">
    <property type="entry name" value="RBP11-like subunits of RNA polymerase"/>
    <property type="match status" value="1"/>
</dbReference>
<dbReference type="GO" id="GO:0003677">
    <property type="term" value="F:DNA binding"/>
    <property type="evidence" value="ECO:0007669"/>
    <property type="project" value="UniProtKB-UniRule"/>
</dbReference>
<dbReference type="PANTHER" id="PTHR11800:SF2">
    <property type="entry name" value="DNA-DIRECTED RNA POLYMERASE II SUBUNIT RPB3"/>
    <property type="match status" value="1"/>
</dbReference>
<evidence type="ECO:0000313" key="8">
    <source>
        <dbReference type="EMBL" id="KYC47064.1"/>
    </source>
</evidence>
<dbReference type="EMBL" id="LNGF01000034">
    <property type="protein sequence ID" value="KYC47064.1"/>
    <property type="molecule type" value="Genomic_DNA"/>
</dbReference>
<comment type="function">
    <text evidence="5">DNA-dependent RNA polymerase (RNAP) catalyzes the transcription of DNA into RNA using the four ribonucleoside triphosphates as substrates.</text>
</comment>
<proteinExistence type="inferred from homology"/>
<dbReference type="InterPro" id="IPR050518">
    <property type="entry name" value="Rpo3/RPB3_RNA_Pol_subunit"/>
</dbReference>
<feature type="domain" description="4Fe-4S ferredoxin-type" evidence="6">
    <location>
        <begin position="190"/>
        <end position="220"/>
    </location>
</feature>
<evidence type="ECO:0000313" key="9">
    <source>
        <dbReference type="EMBL" id="KYC49538.1"/>
    </source>
</evidence>
<dbReference type="PATRIC" id="fig|1706438.3.peg.1446"/>
<keyword evidence="5" id="KW-0411">Iron-sulfur</keyword>
<evidence type="ECO:0000256" key="5">
    <source>
        <dbReference type="HAMAP-Rule" id="MF_00320"/>
    </source>
</evidence>
<keyword evidence="5" id="KW-0808">Transferase</keyword>
<dbReference type="Gene3D" id="2.170.120.12">
    <property type="entry name" value="DNA-directed RNA polymerase, insert domain"/>
    <property type="match status" value="1"/>
</dbReference>
<dbReference type="PATRIC" id="fig|1706436.3.peg.1828"/>
<comment type="subcellular location">
    <subcellularLocation>
        <location evidence="5">Cytoplasm</location>
    </subcellularLocation>
</comment>
<keyword evidence="5" id="KW-0408">Iron</keyword>
<accession>A0A150II06</accession>
<feature type="binding site" evidence="5">
    <location>
        <position position="200"/>
    </location>
    <ligand>
        <name>[3Fe-4S] cluster</name>
        <dbReference type="ChEBI" id="CHEBI:21137"/>
    </ligand>
</feature>
<evidence type="ECO:0000313" key="7">
    <source>
        <dbReference type="EMBL" id="KYC44334.1"/>
    </source>
</evidence>
<dbReference type="PROSITE" id="PS00198">
    <property type="entry name" value="4FE4S_FER_1"/>
    <property type="match status" value="1"/>
</dbReference>
<dbReference type="InterPro" id="IPR011262">
    <property type="entry name" value="DNA-dir_RNA_pol_insert"/>
</dbReference>
<keyword evidence="5" id="KW-0479">Metal-binding</keyword>
<dbReference type="Gene3D" id="3.30.70.3110">
    <property type="match status" value="1"/>
</dbReference>
<dbReference type="GO" id="GO:0051538">
    <property type="term" value="F:3 iron, 4 sulfur cluster binding"/>
    <property type="evidence" value="ECO:0007669"/>
    <property type="project" value="UniProtKB-KW"/>
</dbReference>
<dbReference type="InterPro" id="IPR022842">
    <property type="entry name" value="RNAP_Rpo3/Rpb3/RPAC1"/>
</dbReference>
<dbReference type="GO" id="GO:0000428">
    <property type="term" value="C:DNA-directed RNA polymerase complex"/>
    <property type="evidence" value="ECO:0007669"/>
    <property type="project" value="UniProtKB-KW"/>
</dbReference>
<dbReference type="InterPro" id="IPR036643">
    <property type="entry name" value="RNApol_insert_sf"/>
</dbReference>
<sequence length="261" mass="29746">MEIEIFKKDDRELRFLVRGVSVPLVNALRRIFISEMPSMSVDYLKFYKNNSPVFDEIIAHRVGLIPLNNASEIYITPEQCGCKEGCEKCSVTLYLEKAGPCTVYSRDLVSGDPDIYPMLEDIPITKLGEGQELKFDAVARIGTAEDHAKWQIANAGYKYVPRIDLNLDKCDVCEECIPKCPKDIFYKEKNQIKIKDINECTMCRACEEACEQGVIKISYENDSFIFFVESYENMNVNDLVSKALDMLSSKLDNLKSLVENI</sequence>
<evidence type="ECO:0000313" key="11">
    <source>
        <dbReference type="Proteomes" id="UP000092401"/>
    </source>
</evidence>
<protein>
    <recommendedName>
        <fullName evidence="5">DNA-directed RNA polymerase subunit Rpo3</fullName>
        <ecNumber evidence="5">2.7.7.6</ecNumber>
    </recommendedName>
    <alternativeName>
        <fullName evidence="5">DNA-directed RNA polymerase subunit D</fullName>
    </alternativeName>
</protein>
<accession>A0A150IQY0</accession>
<dbReference type="GO" id="GO:0006351">
    <property type="term" value="P:DNA-templated transcription"/>
    <property type="evidence" value="ECO:0007669"/>
    <property type="project" value="UniProtKB-UniRule"/>
</dbReference>
<dbReference type="InterPro" id="IPR017896">
    <property type="entry name" value="4Fe4S_Fe-S-bd"/>
</dbReference>
<dbReference type="EC" id="2.7.7.6" evidence="5"/>
<dbReference type="GO" id="GO:0046983">
    <property type="term" value="F:protein dimerization activity"/>
    <property type="evidence" value="ECO:0007669"/>
    <property type="project" value="InterPro"/>
</dbReference>
<dbReference type="PROSITE" id="PS51379">
    <property type="entry name" value="4FE4S_FER_2"/>
    <property type="match status" value="2"/>
</dbReference>
<dbReference type="PATRIC" id="fig|1706437.3.peg.1445"/>
<dbReference type="Pfam" id="PF01193">
    <property type="entry name" value="RNA_pol_L"/>
    <property type="match status" value="1"/>
</dbReference>
<dbReference type="Proteomes" id="UP000092403">
    <property type="component" value="Unassembled WGS sequence"/>
</dbReference>
<name>A0A150IQY0_9EURY</name>
<dbReference type="EMBL" id="LNJC01000033">
    <property type="protein sequence ID" value="KYC49538.1"/>
    <property type="molecule type" value="Genomic_DNA"/>
</dbReference>
<comment type="cofactor">
    <cofactor evidence="5">
        <name>[3Fe-4S] cluster</name>
        <dbReference type="ChEBI" id="CHEBI:21137"/>
    </cofactor>
    <text evidence="5">Binds 1 [3Fe-4S] cluster.</text>
</comment>
<comment type="subunit">
    <text evidence="5">Part of the RNA polymerase complex.</text>
</comment>
<dbReference type="HAMAP" id="MF_00320">
    <property type="entry name" value="RNApol_arch_Rpo3"/>
    <property type="match status" value="1"/>
</dbReference>
<feature type="binding site" evidence="5">
    <location>
        <position position="203"/>
    </location>
    <ligand>
        <name>[3Fe-4S] cluster</name>
        <dbReference type="ChEBI" id="CHEBI:21137"/>
    </ligand>
</feature>
<comment type="catalytic activity">
    <reaction evidence="5">
        <text>RNA(n) + a ribonucleoside 5'-triphosphate = RNA(n+1) + diphosphate</text>
        <dbReference type="Rhea" id="RHEA:21248"/>
        <dbReference type="Rhea" id="RHEA-COMP:14527"/>
        <dbReference type="Rhea" id="RHEA-COMP:17342"/>
        <dbReference type="ChEBI" id="CHEBI:33019"/>
        <dbReference type="ChEBI" id="CHEBI:61557"/>
        <dbReference type="ChEBI" id="CHEBI:140395"/>
        <dbReference type="EC" id="2.7.7.6"/>
    </reaction>
</comment>
<organism evidence="8 10">
    <name type="scientific">Candidatus Methanofastidiosum methylothiophilum</name>
    <dbReference type="NCBI Taxonomy" id="1705564"/>
    <lineage>
        <taxon>Archaea</taxon>
        <taxon>Methanobacteriati</taxon>
        <taxon>Methanobacteriota</taxon>
        <taxon>Stenosarchaea group</taxon>
        <taxon>Candidatus Methanofastidiosia</taxon>
        <taxon>Candidatus Methanofastidiosales</taxon>
        <taxon>Candidatus Methanofastidiosaceae</taxon>
        <taxon>Candidatus Methanofastidiosum</taxon>
    </lineage>
</organism>
<keyword evidence="5" id="KW-0548">Nucleotidyltransferase</keyword>
<dbReference type="InterPro" id="IPR011263">
    <property type="entry name" value="DNA-dir_RNA_pol_RpoA/D/Rpb3"/>
</dbReference>
<dbReference type="Proteomes" id="UP000091929">
    <property type="component" value="Unassembled WGS sequence"/>
</dbReference>
<evidence type="ECO:0000256" key="4">
    <source>
        <dbReference type="ARBA" id="ARBA00025804"/>
    </source>
</evidence>
<evidence type="ECO:0000256" key="1">
    <source>
        <dbReference type="ARBA" id="ARBA00022478"/>
    </source>
</evidence>
<comment type="caution">
    <text evidence="8">The sequence shown here is derived from an EMBL/GenBank/DDBJ whole genome shotgun (WGS) entry which is preliminary data.</text>
</comment>
<keyword evidence="1 5" id="KW-0240">DNA-directed RNA polymerase</keyword>
<feature type="domain" description="4Fe-4S ferredoxin-type" evidence="6">
    <location>
        <begin position="161"/>
        <end position="189"/>
    </location>
</feature>
<comment type="similarity">
    <text evidence="4 5">Belongs to the archaeal Rpo3/eukaryotic RPB3 RNA polymerase subunit family.</text>
</comment>
<dbReference type="GO" id="GO:0046872">
    <property type="term" value="F:metal ion binding"/>
    <property type="evidence" value="ECO:0007669"/>
    <property type="project" value="UniProtKB-KW"/>
</dbReference>
<dbReference type="GO" id="GO:0016491">
    <property type="term" value="F:oxidoreductase activity"/>
    <property type="evidence" value="ECO:0007669"/>
    <property type="project" value="UniProtKB-ARBA"/>
</dbReference>
<dbReference type="AlphaFoldDB" id="A0A150IQY0"/>
<dbReference type="NCBIfam" id="NF001988">
    <property type="entry name" value="PRK00783.1"/>
    <property type="match status" value="1"/>
</dbReference>
<dbReference type="Gene3D" id="3.30.1360.10">
    <property type="entry name" value="RNA polymerase, RBP11-like subunit"/>
    <property type="match status" value="1"/>
</dbReference>
<evidence type="ECO:0000256" key="2">
    <source>
        <dbReference type="ARBA" id="ARBA00022490"/>
    </source>
</evidence>
<dbReference type="InterPro" id="IPR036603">
    <property type="entry name" value="RBP11-like"/>
</dbReference>
<dbReference type="Proteomes" id="UP000092401">
    <property type="component" value="Unassembled WGS sequence"/>
</dbReference>
<reference evidence="10 11" key="1">
    <citation type="journal article" date="2016" name="ISME J.">
        <title>Chasing the elusive Euryarchaeota class WSA2: genomes reveal a uniquely fastidious methyl-reducing methanogen.</title>
        <authorList>
            <person name="Nobu M.K."/>
            <person name="Narihiro T."/>
            <person name="Kuroda K."/>
            <person name="Mei R."/>
            <person name="Liu W.T."/>
        </authorList>
    </citation>
    <scope>NUCLEOTIDE SEQUENCE [LARGE SCALE GENOMIC DNA]</scope>
    <source>
        <strain evidence="7">B03fssc0709_Meth_Bin005</strain>
        <strain evidence="8">B15fssc0709_Meth_Bin003</strain>
        <strain evidence="9">BMIXfssc0709_Meth_Bin006</strain>
    </source>
</reference>
<dbReference type="GO" id="GO:0005737">
    <property type="term" value="C:cytoplasm"/>
    <property type="evidence" value="ECO:0007669"/>
    <property type="project" value="UniProtKB-SubCell"/>
</dbReference>
<evidence type="ECO:0000259" key="6">
    <source>
        <dbReference type="PROSITE" id="PS51379"/>
    </source>
</evidence>
<dbReference type="InterPro" id="IPR017900">
    <property type="entry name" value="4Fe4S_Fe_S_CS"/>
</dbReference>
<keyword evidence="2 5" id="KW-0963">Cytoplasm</keyword>
<evidence type="ECO:0000256" key="3">
    <source>
        <dbReference type="ARBA" id="ARBA00023163"/>
    </source>
</evidence>
<accession>A0A150IXC1</accession>
<dbReference type="PANTHER" id="PTHR11800">
    <property type="entry name" value="DNA-DIRECTED RNA POLYMERASE"/>
    <property type="match status" value="1"/>
</dbReference>
<feature type="binding site" evidence="5">
    <location>
        <position position="206"/>
    </location>
    <ligand>
        <name>[3Fe-4S] cluster</name>
        <dbReference type="ChEBI" id="CHEBI:21137"/>
    </ligand>
</feature>
<dbReference type="Pfam" id="PF01000">
    <property type="entry name" value="RNA_pol_A_bac"/>
    <property type="match status" value="1"/>
</dbReference>
<gene>
    <name evidence="5" type="primary">rpo3</name>
    <name evidence="5" type="synonym">rpoD</name>
    <name evidence="7" type="ORF">APG10_01807</name>
    <name evidence="8" type="ORF">APG11_01438</name>
    <name evidence="9" type="ORF">APG12_01439</name>
</gene>
<dbReference type="SMART" id="SM00662">
    <property type="entry name" value="RPOLD"/>
    <property type="match status" value="1"/>
</dbReference>